<dbReference type="PANTHER" id="PTHR37451:SF1">
    <property type="entry name" value="MARVEL DOMAIN-CONTAINING PROTEIN"/>
    <property type="match status" value="1"/>
</dbReference>
<dbReference type="Pfam" id="PF01284">
    <property type="entry name" value="MARVEL"/>
    <property type="match status" value="1"/>
</dbReference>
<reference evidence="8" key="1">
    <citation type="submission" date="2022-07" db="EMBL/GenBank/DDBJ databases">
        <title>Phylogenomic reconstructions and comparative analyses of Kickxellomycotina fungi.</title>
        <authorList>
            <person name="Reynolds N.K."/>
            <person name="Stajich J.E."/>
            <person name="Barry K."/>
            <person name="Grigoriev I.V."/>
            <person name="Crous P."/>
            <person name="Smith M.E."/>
        </authorList>
    </citation>
    <scope>NUCLEOTIDE SEQUENCE</scope>
    <source>
        <strain evidence="8">RSA 567</strain>
    </source>
</reference>
<evidence type="ECO:0000256" key="5">
    <source>
        <dbReference type="SAM" id="MobiDB-lite"/>
    </source>
</evidence>
<feature type="transmembrane region" description="Helical" evidence="6">
    <location>
        <begin position="86"/>
        <end position="113"/>
    </location>
</feature>
<dbReference type="EMBL" id="JANBQB010000031">
    <property type="protein sequence ID" value="KAJ1984089.1"/>
    <property type="molecule type" value="Genomic_DNA"/>
</dbReference>
<dbReference type="AlphaFoldDB" id="A0A9W8EBG2"/>
<keyword evidence="4 6" id="KW-0472">Membrane</keyword>
<feature type="transmembrane region" description="Helical" evidence="6">
    <location>
        <begin position="140"/>
        <end position="158"/>
    </location>
</feature>
<dbReference type="InterPro" id="IPR008253">
    <property type="entry name" value="Marvel"/>
</dbReference>
<evidence type="ECO:0000256" key="6">
    <source>
        <dbReference type="SAM" id="Phobius"/>
    </source>
</evidence>
<comment type="subcellular location">
    <subcellularLocation>
        <location evidence="1">Membrane</location>
        <topology evidence="1">Multi-pass membrane protein</topology>
    </subcellularLocation>
</comment>
<evidence type="ECO:0000256" key="3">
    <source>
        <dbReference type="ARBA" id="ARBA00022989"/>
    </source>
</evidence>
<proteinExistence type="predicted"/>
<evidence type="ECO:0000313" key="9">
    <source>
        <dbReference type="Proteomes" id="UP001151582"/>
    </source>
</evidence>
<dbReference type="GO" id="GO:0016020">
    <property type="term" value="C:membrane"/>
    <property type="evidence" value="ECO:0007669"/>
    <property type="project" value="UniProtKB-SubCell"/>
</dbReference>
<feature type="transmembrane region" description="Helical" evidence="6">
    <location>
        <begin position="54"/>
        <end position="74"/>
    </location>
</feature>
<keyword evidence="2 6" id="KW-0812">Transmembrane</keyword>
<keyword evidence="9" id="KW-1185">Reference proteome</keyword>
<organism evidence="8 9">
    <name type="scientific">Dimargaris verticillata</name>
    <dbReference type="NCBI Taxonomy" id="2761393"/>
    <lineage>
        <taxon>Eukaryota</taxon>
        <taxon>Fungi</taxon>
        <taxon>Fungi incertae sedis</taxon>
        <taxon>Zoopagomycota</taxon>
        <taxon>Kickxellomycotina</taxon>
        <taxon>Dimargaritomycetes</taxon>
        <taxon>Dimargaritales</taxon>
        <taxon>Dimargaritaceae</taxon>
        <taxon>Dimargaris</taxon>
    </lineage>
</organism>
<evidence type="ECO:0000313" key="8">
    <source>
        <dbReference type="EMBL" id="KAJ1984089.1"/>
    </source>
</evidence>
<keyword evidence="3 6" id="KW-1133">Transmembrane helix</keyword>
<dbReference type="Proteomes" id="UP001151582">
    <property type="component" value="Unassembled WGS sequence"/>
</dbReference>
<sequence>MRFDLTKEETPRVRAGLYGMSLAFSLLTMVLGGVTIGKYTSNDALAWSNSSYNFIVFCGAFTFVIFALLLLATLKARNKGSGYLRWLILPSVETLTVSVLLAFWFIGSIAIAVTTKANSCNSSLHYTGSTSACHTARSTVAFSFINLFFVMLVESTLLRDFFERNRKSQHAFTSLSFASAPHHHTSDTDASAANGIGSSDKDKDQQQVAEVPDYPHPSHSHMDNSPNTSVTMPEPEFYPPAGGRSAVPPV</sequence>
<accession>A0A9W8EBG2</accession>
<name>A0A9W8EBG2_9FUNG</name>
<protein>
    <recommendedName>
        <fullName evidence="7">MARVEL domain-containing protein</fullName>
    </recommendedName>
</protein>
<feature type="domain" description="MARVEL" evidence="7">
    <location>
        <begin position="16"/>
        <end position="151"/>
    </location>
</feature>
<evidence type="ECO:0000256" key="1">
    <source>
        <dbReference type="ARBA" id="ARBA00004141"/>
    </source>
</evidence>
<feature type="region of interest" description="Disordered" evidence="5">
    <location>
        <begin position="180"/>
        <end position="250"/>
    </location>
</feature>
<comment type="caution">
    <text evidence="8">The sequence shown here is derived from an EMBL/GenBank/DDBJ whole genome shotgun (WGS) entry which is preliminary data.</text>
</comment>
<gene>
    <name evidence="8" type="ORF">H4R34_000894</name>
</gene>
<dbReference type="PANTHER" id="PTHR37451">
    <property type="entry name" value="MARVEL DOMAIN"/>
    <property type="match status" value="1"/>
</dbReference>
<evidence type="ECO:0000256" key="2">
    <source>
        <dbReference type="ARBA" id="ARBA00022692"/>
    </source>
</evidence>
<feature type="transmembrane region" description="Helical" evidence="6">
    <location>
        <begin position="15"/>
        <end position="34"/>
    </location>
</feature>
<evidence type="ECO:0000256" key="4">
    <source>
        <dbReference type="ARBA" id="ARBA00023136"/>
    </source>
</evidence>
<dbReference type="OrthoDB" id="2117453at2759"/>
<evidence type="ECO:0000259" key="7">
    <source>
        <dbReference type="Pfam" id="PF01284"/>
    </source>
</evidence>